<accession>N1ZTU0</accession>
<dbReference type="AlphaFoldDB" id="N1ZTU0"/>
<comment type="caution">
    <text evidence="1">The sequence shown here is derived from an EMBL/GenBank/DDBJ whole genome shotgun (WGS) entry which is preliminary data.</text>
</comment>
<dbReference type="EMBL" id="AQFT01000206">
    <property type="protein sequence ID" value="EMZ17518.1"/>
    <property type="molecule type" value="Genomic_DNA"/>
</dbReference>
<dbReference type="GO" id="GO:0006355">
    <property type="term" value="P:regulation of DNA-templated transcription"/>
    <property type="evidence" value="ECO:0007669"/>
    <property type="project" value="InterPro"/>
</dbReference>
<dbReference type="OrthoDB" id="1825248at2"/>
<dbReference type="HOGENOM" id="CLU_195131_0_1_9"/>
<organism evidence="1 2">
    <name type="scientific">Eubacterium plexicaudatum ASF492</name>
    <dbReference type="NCBI Taxonomy" id="1235802"/>
    <lineage>
        <taxon>Bacteria</taxon>
        <taxon>Bacillati</taxon>
        <taxon>Bacillota</taxon>
        <taxon>Clostridia</taxon>
        <taxon>Eubacteriales</taxon>
        <taxon>Eubacteriaceae</taxon>
        <taxon>Eubacterium</taxon>
    </lineage>
</organism>
<dbReference type="PATRIC" id="fig|1235802.3.peg.6273"/>
<dbReference type="SUPFAM" id="SSF46894">
    <property type="entry name" value="C-terminal effector domain of the bipartite response regulators"/>
    <property type="match status" value="1"/>
</dbReference>
<dbReference type="InterPro" id="IPR036388">
    <property type="entry name" value="WH-like_DNA-bd_sf"/>
</dbReference>
<keyword evidence="2" id="KW-1185">Reference proteome</keyword>
<evidence type="ECO:0000313" key="1">
    <source>
        <dbReference type="EMBL" id="EMZ17518.1"/>
    </source>
</evidence>
<protein>
    <submittedName>
        <fullName evidence="1">Uncharacterized protein</fullName>
    </submittedName>
</protein>
<sequence length="73" mass="8017">MNLEKIYSKIAKDHGVSAEEVRQAIQDAITDAYTNPLNGTGNVKACQKRIPCKGRIPTPEELITYLSSELAGR</sequence>
<dbReference type="Gene3D" id="1.10.10.10">
    <property type="entry name" value="Winged helix-like DNA-binding domain superfamily/Winged helix DNA-binding domain"/>
    <property type="match status" value="1"/>
</dbReference>
<dbReference type="GO" id="GO:0003677">
    <property type="term" value="F:DNA binding"/>
    <property type="evidence" value="ECO:0007669"/>
    <property type="project" value="InterPro"/>
</dbReference>
<gene>
    <name evidence="1" type="ORF">C823_05938</name>
</gene>
<dbReference type="eggNOG" id="ENOG5033B6V">
    <property type="taxonomic scope" value="Bacteria"/>
</dbReference>
<dbReference type="InterPro" id="IPR016032">
    <property type="entry name" value="Sig_transdc_resp-reg_C-effctor"/>
</dbReference>
<dbReference type="Proteomes" id="UP000012589">
    <property type="component" value="Unassembled WGS sequence"/>
</dbReference>
<reference evidence="1 2" key="1">
    <citation type="journal article" date="2014" name="Genome Announc.">
        <title>Draft genome sequences of the altered schaedler flora, a defined bacterial community from gnotobiotic mice.</title>
        <authorList>
            <person name="Wannemuehler M.J."/>
            <person name="Overstreet A.M."/>
            <person name="Ward D.V."/>
            <person name="Phillips G.J."/>
        </authorList>
    </citation>
    <scope>NUCLEOTIDE SEQUENCE [LARGE SCALE GENOMIC DNA]</scope>
    <source>
        <strain evidence="1 2">ASF492</strain>
    </source>
</reference>
<evidence type="ECO:0000313" key="2">
    <source>
        <dbReference type="Proteomes" id="UP000012589"/>
    </source>
</evidence>
<proteinExistence type="predicted"/>
<name>N1ZTU0_9FIRM</name>